<dbReference type="STRING" id="767770.A0A1L9NPP6"/>
<dbReference type="Proteomes" id="UP000184304">
    <property type="component" value="Unassembled WGS sequence"/>
</dbReference>
<reference evidence="3" key="1">
    <citation type="journal article" date="2017" name="Genome Biol.">
        <title>Comparative genomics reveals high biological diversity and specific adaptations in the industrially and medically important fungal genus Aspergillus.</title>
        <authorList>
            <person name="de Vries R.P."/>
            <person name="Riley R."/>
            <person name="Wiebenga A."/>
            <person name="Aguilar-Osorio G."/>
            <person name="Amillis S."/>
            <person name="Uchima C.A."/>
            <person name="Anderluh G."/>
            <person name="Asadollahi M."/>
            <person name="Askin M."/>
            <person name="Barry K."/>
            <person name="Battaglia E."/>
            <person name="Bayram O."/>
            <person name="Benocci T."/>
            <person name="Braus-Stromeyer S.A."/>
            <person name="Caldana C."/>
            <person name="Canovas D."/>
            <person name="Cerqueira G.C."/>
            <person name="Chen F."/>
            <person name="Chen W."/>
            <person name="Choi C."/>
            <person name="Clum A."/>
            <person name="Dos Santos R.A."/>
            <person name="Damasio A.R."/>
            <person name="Diallinas G."/>
            <person name="Emri T."/>
            <person name="Fekete E."/>
            <person name="Flipphi M."/>
            <person name="Freyberg S."/>
            <person name="Gallo A."/>
            <person name="Gournas C."/>
            <person name="Habgood R."/>
            <person name="Hainaut M."/>
            <person name="Harispe M.L."/>
            <person name="Henrissat B."/>
            <person name="Hilden K.S."/>
            <person name="Hope R."/>
            <person name="Hossain A."/>
            <person name="Karabika E."/>
            <person name="Karaffa L."/>
            <person name="Karanyi Z."/>
            <person name="Krasevec N."/>
            <person name="Kuo A."/>
            <person name="Kusch H."/>
            <person name="LaButti K."/>
            <person name="Lagendijk E.L."/>
            <person name="Lapidus A."/>
            <person name="Levasseur A."/>
            <person name="Lindquist E."/>
            <person name="Lipzen A."/>
            <person name="Logrieco A.F."/>
            <person name="MacCabe A."/>
            <person name="Maekelae M.R."/>
            <person name="Malavazi I."/>
            <person name="Melin P."/>
            <person name="Meyer V."/>
            <person name="Mielnichuk N."/>
            <person name="Miskei M."/>
            <person name="Molnar A.P."/>
            <person name="Mule G."/>
            <person name="Ngan C.Y."/>
            <person name="Orejas M."/>
            <person name="Orosz E."/>
            <person name="Ouedraogo J.P."/>
            <person name="Overkamp K.M."/>
            <person name="Park H.-S."/>
            <person name="Perrone G."/>
            <person name="Piumi F."/>
            <person name="Punt P.J."/>
            <person name="Ram A.F."/>
            <person name="Ramon A."/>
            <person name="Rauscher S."/>
            <person name="Record E."/>
            <person name="Riano-Pachon D.M."/>
            <person name="Robert V."/>
            <person name="Roehrig J."/>
            <person name="Ruller R."/>
            <person name="Salamov A."/>
            <person name="Salih N.S."/>
            <person name="Samson R.A."/>
            <person name="Sandor E."/>
            <person name="Sanguinetti M."/>
            <person name="Schuetze T."/>
            <person name="Sepcic K."/>
            <person name="Shelest E."/>
            <person name="Sherlock G."/>
            <person name="Sophianopoulou V."/>
            <person name="Squina F.M."/>
            <person name="Sun H."/>
            <person name="Susca A."/>
            <person name="Todd R.B."/>
            <person name="Tsang A."/>
            <person name="Unkles S.E."/>
            <person name="van de Wiele N."/>
            <person name="van Rossen-Uffink D."/>
            <person name="Oliveira J.V."/>
            <person name="Vesth T.C."/>
            <person name="Visser J."/>
            <person name="Yu J.-H."/>
            <person name="Zhou M."/>
            <person name="Andersen M.R."/>
            <person name="Archer D.B."/>
            <person name="Baker S.E."/>
            <person name="Benoit I."/>
            <person name="Brakhage A.A."/>
            <person name="Braus G.H."/>
            <person name="Fischer R."/>
            <person name="Frisvad J.C."/>
            <person name="Goldman G.H."/>
            <person name="Houbraken J."/>
            <person name="Oakley B."/>
            <person name="Pocsi I."/>
            <person name="Scazzocchio C."/>
            <person name="Seiboth B."/>
            <person name="vanKuyk P.A."/>
            <person name="Wortman J."/>
            <person name="Dyer P.S."/>
            <person name="Grigoriev I.V."/>
        </authorList>
    </citation>
    <scope>NUCLEOTIDE SEQUENCE [LARGE SCALE GENOMIC DNA]</scope>
    <source>
        <strain evidence="3">CBS 134.48</strain>
    </source>
</reference>
<sequence>MSMKLLYGTLLIAQAAAAAAASSHGTFASPANDVRLKFRYWLPDASVDTDTVVKDIEEAGAIGAEGVELLGLYNYGGSLAPQPDGADWATYGFGTPAFNKIFKASLQSAKNTGMVFDFALGPSQGQGVPAKTTDEGLHWDLAPFKCQCPIVFYHD</sequence>
<dbReference type="EMBL" id="KV878176">
    <property type="protein sequence ID" value="OJI91229.1"/>
    <property type="molecule type" value="Genomic_DNA"/>
</dbReference>
<protein>
    <recommendedName>
        <fullName evidence="4">Xylose isomerase-like TIM barrel domain-containing protein</fullName>
    </recommendedName>
</protein>
<proteinExistence type="predicted"/>
<evidence type="ECO:0000256" key="1">
    <source>
        <dbReference type="SAM" id="SignalP"/>
    </source>
</evidence>
<organism evidence="2 3">
    <name type="scientific">Aspergillus tubingensis (strain CBS 134.48)</name>
    <dbReference type="NCBI Taxonomy" id="767770"/>
    <lineage>
        <taxon>Eukaryota</taxon>
        <taxon>Fungi</taxon>
        <taxon>Dikarya</taxon>
        <taxon>Ascomycota</taxon>
        <taxon>Pezizomycotina</taxon>
        <taxon>Eurotiomycetes</taxon>
        <taxon>Eurotiomycetidae</taxon>
        <taxon>Eurotiales</taxon>
        <taxon>Aspergillaceae</taxon>
        <taxon>Aspergillus</taxon>
        <taxon>Aspergillus subgen. Circumdati</taxon>
    </lineage>
</organism>
<feature type="chain" id="PRO_5012544204" description="Xylose isomerase-like TIM barrel domain-containing protein" evidence="1">
    <location>
        <begin position="21"/>
        <end position="155"/>
    </location>
</feature>
<evidence type="ECO:0000313" key="3">
    <source>
        <dbReference type="Proteomes" id="UP000184304"/>
    </source>
</evidence>
<evidence type="ECO:0000313" key="2">
    <source>
        <dbReference type="EMBL" id="OJI91229.1"/>
    </source>
</evidence>
<accession>A0A1L9NPP6</accession>
<keyword evidence="1" id="KW-0732">Signal</keyword>
<dbReference type="AlphaFoldDB" id="A0A1L9NPP6"/>
<evidence type="ECO:0008006" key="4">
    <source>
        <dbReference type="Google" id="ProtNLM"/>
    </source>
</evidence>
<feature type="signal peptide" evidence="1">
    <location>
        <begin position="1"/>
        <end position="20"/>
    </location>
</feature>
<gene>
    <name evidence="2" type="ORF">ASPTUDRAFT_187007</name>
</gene>
<dbReference type="OMA" id="ATDEHNY"/>
<dbReference type="VEuPathDB" id="FungiDB:ASPTUDRAFT_187007"/>
<name>A0A1L9NPP6_ASPTC</name>
<keyword evidence="3" id="KW-1185">Reference proteome</keyword>